<keyword evidence="1" id="KW-0444">Lipid biosynthesis</keyword>
<dbReference type="AlphaFoldDB" id="A0A2D0N9Q2"/>
<keyword evidence="3" id="KW-0443">Lipid metabolism</keyword>
<keyword evidence="5" id="KW-1185">Reference proteome</keyword>
<dbReference type="PANTHER" id="PTHR38764">
    <property type="entry name" value="ACYL CARRIER PROTEIN PHOSPHODIESTERASE"/>
    <property type="match status" value="1"/>
</dbReference>
<evidence type="ECO:0000313" key="5">
    <source>
        <dbReference type="Proteomes" id="UP000223913"/>
    </source>
</evidence>
<gene>
    <name evidence="4" type="ORF">CRP01_17195</name>
</gene>
<proteinExistence type="predicted"/>
<dbReference type="RefSeq" id="WP_099151306.1">
    <property type="nucleotide sequence ID" value="NZ_PDUD01000022.1"/>
</dbReference>
<sequence>MNFLAHMLLSCESDTLVTGNFLGDLLRNSEIAALPEPVQIGVQLHRKIDMFTDSHPRVKQSSRLLYDRHGKYAPVLVDVYYDFFLSRHWSRFHPESLEEFSEKIYQQLLAFLDVMPERTQRQLKAMIEDDWLMNYATYDGMETTIRRMSRRVSKPVQLQGAVESLKLFEPRLEADFLAFFPEIMEYVRRECAC</sequence>
<dbReference type="Pfam" id="PF04336">
    <property type="entry name" value="ACP_PD"/>
    <property type="match status" value="1"/>
</dbReference>
<protein>
    <submittedName>
        <fullName evidence="4">ACP phosphodiesterase</fullName>
    </submittedName>
</protein>
<evidence type="ECO:0000256" key="1">
    <source>
        <dbReference type="ARBA" id="ARBA00022516"/>
    </source>
</evidence>
<comment type="caution">
    <text evidence="4">The sequence shown here is derived from an EMBL/GenBank/DDBJ whole genome shotgun (WGS) entry which is preliminary data.</text>
</comment>
<reference evidence="4 5" key="1">
    <citation type="submission" date="2017-10" db="EMBL/GenBank/DDBJ databases">
        <title>The draft genome sequence of Lewinella nigricans NBRC 102662.</title>
        <authorList>
            <person name="Wang K."/>
        </authorList>
    </citation>
    <scope>NUCLEOTIDE SEQUENCE [LARGE SCALE GENOMIC DNA]</scope>
    <source>
        <strain evidence="4 5">NBRC 102662</strain>
    </source>
</reference>
<dbReference type="InterPro" id="IPR007431">
    <property type="entry name" value="ACP_PD"/>
</dbReference>
<accession>A0A2D0N9Q2</accession>
<dbReference type="PANTHER" id="PTHR38764:SF1">
    <property type="entry name" value="ACYL CARRIER PROTEIN PHOSPHODIESTERASE"/>
    <property type="match status" value="1"/>
</dbReference>
<dbReference type="Proteomes" id="UP000223913">
    <property type="component" value="Unassembled WGS sequence"/>
</dbReference>
<dbReference type="GO" id="GO:0008770">
    <property type="term" value="F:[acyl-carrier-protein] phosphodiesterase activity"/>
    <property type="evidence" value="ECO:0007669"/>
    <property type="project" value="InterPro"/>
</dbReference>
<evidence type="ECO:0000313" key="4">
    <source>
        <dbReference type="EMBL" id="PHN05254.1"/>
    </source>
</evidence>
<evidence type="ECO:0000256" key="2">
    <source>
        <dbReference type="ARBA" id="ARBA00022801"/>
    </source>
</evidence>
<keyword evidence="2" id="KW-0378">Hydrolase</keyword>
<dbReference type="PIRSF" id="PIRSF011489">
    <property type="entry name" value="DUF479"/>
    <property type="match status" value="1"/>
</dbReference>
<organism evidence="4 5">
    <name type="scientific">Flavilitoribacter nigricans (strain ATCC 23147 / DSM 23189 / NBRC 102662 / NCIMB 1420 / SS-2)</name>
    <name type="common">Lewinella nigricans</name>
    <dbReference type="NCBI Taxonomy" id="1122177"/>
    <lineage>
        <taxon>Bacteria</taxon>
        <taxon>Pseudomonadati</taxon>
        <taxon>Bacteroidota</taxon>
        <taxon>Saprospiria</taxon>
        <taxon>Saprospirales</taxon>
        <taxon>Lewinellaceae</taxon>
        <taxon>Flavilitoribacter</taxon>
    </lineage>
</organism>
<dbReference type="GO" id="GO:0006633">
    <property type="term" value="P:fatty acid biosynthetic process"/>
    <property type="evidence" value="ECO:0007669"/>
    <property type="project" value="InterPro"/>
</dbReference>
<dbReference type="EMBL" id="PDUD01000022">
    <property type="protein sequence ID" value="PHN05254.1"/>
    <property type="molecule type" value="Genomic_DNA"/>
</dbReference>
<evidence type="ECO:0000256" key="3">
    <source>
        <dbReference type="ARBA" id="ARBA00023098"/>
    </source>
</evidence>
<name>A0A2D0N9Q2_FLAN2</name>
<dbReference type="OrthoDB" id="8442777at2"/>